<keyword evidence="5" id="KW-1185">Reference proteome</keyword>
<dbReference type="Proteomes" id="UP000234479">
    <property type="component" value="Unassembled WGS sequence"/>
</dbReference>
<dbReference type="PROSITE" id="PS50175">
    <property type="entry name" value="ASP_PROT_RETROV"/>
    <property type="match status" value="1"/>
</dbReference>
<dbReference type="GO" id="GO:0006508">
    <property type="term" value="P:proteolysis"/>
    <property type="evidence" value="ECO:0007669"/>
    <property type="project" value="InterPro"/>
</dbReference>
<comment type="caution">
    <text evidence="4">The sequence shown here is derived from an EMBL/GenBank/DDBJ whole genome shotgun (WGS) entry which is preliminary data.</text>
</comment>
<gene>
    <name evidence="4" type="ORF">SGCZBJ_10115</name>
</gene>
<sequence>MFTRRALASGLGASLALGTAPFSAHALSPGQVPPTTPVAPPPASPVPLYIIDAAIDDSERMTVETMINGRGPYRFVVDSGADRSVVSDTLAASLALPRGRDVMVHGIGGSAVTPTAHIDQLVSGEARLAGVELPILPPERVGGDGLLGIDILQDRSVVMDFKRKRLEVRHSTPEYRFFRRAQEVQVVADQKFGRLTIVNCRINNIRTLAFIDSGAGSSIGNMALSRAIQAKQRKGADPAIAVRLQGVAGGETIGEYRIVRSMNMGELRMTNLAVVFADLHIFDHWKISDKPAILLGVDVLKLFARVELDFGAEQLLFRLGAERPTLQA</sequence>
<dbReference type="InterPro" id="IPR001995">
    <property type="entry name" value="Peptidase_A2_cat"/>
</dbReference>
<evidence type="ECO:0000313" key="4">
    <source>
        <dbReference type="EMBL" id="PLR26675.1"/>
    </source>
</evidence>
<evidence type="ECO:0000256" key="2">
    <source>
        <dbReference type="SAM" id="SignalP"/>
    </source>
</evidence>
<dbReference type="PROSITE" id="PS00141">
    <property type="entry name" value="ASP_PROTEASE"/>
    <property type="match status" value="1"/>
</dbReference>
<feature type="domain" description="Peptidase A2" evidence="3">
    <location>
        <begin position="73"/>
        <end position="151"/>
    </location>
</feature>
<keyword evidence="1" id="KW-0378">Hydrolase</keyword>
<reference evidence="4 5" key="1">
    <citation type="submission" date="2017-12" db="EMBL/GenBank/DDBJ databases">
        <title>The genome sequence of Caulobacter sp. 410.</title>
        <authorList>
            <person name="Gao J."/>
            <person name="Mao X."/>
            <person name="Sun J."/>
        </authorList>
    </citation>
    <scope>NUCLEOTIDE SEQUENCE [LARGE SCALE GENOMIC DNA]</scope>
    <source>
        <strain evidence="4 5">410</strain>
    </source>
</reference>
<accession>A0A2N5DL25</accession>
<dbReference type="InterPro" id="IPR034122">
    <property type="entry name" value="Retropepsin-like_bacterial"/>
</dbReference>
<dbReference type="CDD" id="cd05483">
    <property type="entry name" value="retropepsin_like_bacteria"/>
    <property type="match status" value="1"/>
</dbReference>
<dbReference type="SUPFAM" id="SSF50630">
    <property type="entry name" value="Acid proteases"/>
    <property type="match status" value="2"/>
</dbReference>
<dbReference type="InterPro" id="IPR001969">
    <property type="entry name" value="Aspartic_peptidase_AS"/>
</dbReference>
<dbReference type="InterPro" id="IPR021109">
    <property type="entry name" value="Peptidase_aspartic_dom_sf"/>
</dbReference>
<keyword evidence="2" id="KW-0732">Signal</keyword>
<dbReference type="EMBL" id="PJRS01000018">
    <property type="protein sequence ID" value="PLR26675.1"/>
    <property type="molecule type" value="Genomic_DNA"/>
</dbReference>
<dbReference type="RefSeq" id="WP_101717873.1">
    <property type="nucleotide sequence ID" value="NZ_PJRS01000018.1"/>
</dbReference>
<evidence type="ECO:0000256" key="1">
    <source>
        <dbReference type="ARBA" id="ARBA00022801"/>
    </source>
</evidence>
<feature type="signal peptide" evidence="2">
    <location>
        <begin position="1"/>
        <end position="26"/>
    </location>
</feature>
<dbReference type="AlphaFoldDB" id="A0A2N5DL25"/>
<dbReference type="OrthoDB" id="107347at2"/>
<evidence type="ECO:0000259" key="3">
    <source>
        <dbReference type="PROSITE" id="PS50175"/>
    </source>
</evidence>
<organism evidence="4 5">
    <name type="scientific">Caulobacter zeae</name>
    <dbReference type="NCBI Taxonomy" id="2055137"/>
    <lineage>
        <taxon>Bacteria</taxon>
        <taxon>Pseudomonadati</taxon>
        <taxon>Pseudomonadota</taxon>
        <taxon>Alphaproteobacteria</taxon>
        <taxon>Caulobacterales</taxon>
        <taxon>Caulobacteraceae</taxon>
        <taxon>Caulobacter</taxon>
    </lineage>
</organism>
<protein>
    <submittedName>
        <fullName evidence="4">Peptidase A2A</fullName>
    </submittedName>
</protein>
<evidence type="ECO:0000313" key="5">
    <source>
        <dbReference type="Proteomes" id="UP000234479"/>
    </source>
</evidence>
<dbReference type="GO" id="GO:0004190">
    <property type="term" value="F:aspartic-type endopeptidase activity"/>
    <property type="evidence" value="ECO:0007669"/>
    <property type="project" value="InterPro"/>
</dbReference>
<feature type="chain" id="PRO_5014723662" evidence="2">
    <location>
        <begin position="27"/>
        <end position="328"/>
    </location>
</feature>
<dbReference type="Pfam" id="PF13650">
    <property type="entry name" value="Asp_protease_2"/>
    <property type="match status" value="2"/>
</dbReference>
<name>A0A2N5DL25_9CAUL</name>
<proteinExistence type="predicted"/>
<dbReference type="Gene3D" id="2.40.70.10">
    <property type="entry name" value="Acid Proteases"/>
    <property type="match status" value="2"/>
</dbReference>